<accession>A0A2Z6P1R7</accession>
<dbReference type="Proteomes" id="UP000242715">
    <property type="component" value="Unassembled WGS sequence"/>
</dbReference>
<dbReference type="EMBL" id="DF973628">
    <property type="protein sequence ID" value="GAU36387.1"/>
    <property type="molecule type" value="Genomic_DNA"/>
</dbReference>
<proteinExistence type="predicted"/>
<name>A0A2Z6P1R7_TRISU</name>
<evidence type="ECO:0000313" key="1">
    <source>
        <dbReference type="EMBL" id="GAU36387.1"/>
    </source>
</evidence>
<reference evidence="2" key="1">
    <citation type="journal article" date="2017" name="Front. Plant Sci.">
        <title>Climate Clever Clovers: New Paradigm to Reduce the Environmental Footprint of Ruminants by Breeding Low Methanogenic Forages Utilizing Haplotype Variation.</title>
        <authorList>
            <person name="Kaur P."/>
            <person name="Appels R."/>
            <person name="Bayer P.E."/>
            <person name="Keeble-Gagnere G."/>
            <person name="Wang J."/>
            <person name="Hirakawa H."/>
            <person name="Shirasawa K."/>
            <person name="Vercoe P."/>
            <person name="Stefanova K."/>
            <person name="Durmic Z."/>
            <person name="Nichols P."/>
            <person name="Revell C."/>
            <person name="Isobe S.N."/>
            <person name="Edwards D."/>
            <person name="Erskine W."/>
        </authorList>
    </citation>
    <scope>NUCLEOTIDE SEQUENCE [LARGE SCALE GENOMIC DNA]</scope>
    <source>
        <strain evidence="2">cv. Daliak</strain>
    </source>
</reference>
<protein>
    <submittedName>
        <fullName evidence="1">Uncharacterized protein</fullName>
    </submittedName>
</protein>
<evidence type="ECO:0000313" key="2">
    <source>
        <dbReference type="Proteomes" id="UP000242715"/>
    </source>
</evidence>
<dbReference type="AlphaFoldDB" id="A0A2Z6P1R7"/>
<sequence length="141" mass="15844">MKLSSLDLPKKKLSSLVQQTLIPESRHTSFSRWTSSHNCRIQTHQTNRSISCHSSSKRLLPPVSSKIPLFRVQARRLKSLIGVNRGSLEGFCVNVLIVKSVGNDVVTRRTTGQSGFAWSWAIPFAPILYDCKFSSSEVWDV</sequence>
<keyword evidence="2" id="KW-1185">Reference proteome</keyword>
<organism evidence="1 2">
    <name type="scientific">Trifolium subterraneum</name>
    <name type="common">Subterranean clover</name>
    <dbReference type="NCBI Taxonomy" id="3900"/>
    <lineage>
        <taxon>Eukaryota</taxon>
        <taxon>Viridiplantae</taxon>
        <taxon>Streptophyta</taxon>
        <taxon>Embryophyta</taxon>
        <taxon>Tracheophyta</taxon>
        <taxon>Spermatophyta</taxon>
        <taxon>Magnoliopsida</taxon>
        <taxon>eudicotyledons</taxon>
        <taxon>Gunneridae</taxon>
        <taxon>Pentapetalae</taxon>
        <taxon>rosids</taxon>
        <taxon>fabids</taxon>
        <taxon>Fabales</taxon>
        <taxon>Fabaceae</taxon>
        <taxon>Papilionoideae</taxon>
        <taxon>50 kb inversion clade</taxon>
        <taxon>NPAAA clade</taxon>
        <taxon>Hologalegina</taxon>
        <taxon>IRL clade</taxon>
        <taxon>Trifolieae</taxon>
        <taxon>Trifolium</taxon>
    </lineage>
</organism>
<gene>
    <name evidence="1" type="ORF">TSUD_151540</name>
</gene>